<dbReference type="SUPFAM" id="SSF56601">
    <property type="entry name" value="beta-lactamase/transpeptidase-like"/>
    <property type="match status" value="1"/>
</dbReference>
<dbReference type="Pfam" id="PF00144">
    <property type="entry name" value="Beta-lactamase"/>
    <property type="match status" value="1"/>
</dbReference>
<reference evidence="2" key="1">
    <citation type="submission" date="2018-05" db="EMBL/GenBank/DDBJ databases">
        <authorList>
            <person name="Lanie J.A."/>
            <person name="Ng W.-L."/>
            <person name="Kazmierczak K.M."/>
            <person name="Andrzejewski T.M."/>
            <person name="Davidsen T.M."/>
            <person name="Wayne K.J."/>
            <person name="Tettelin H."/>
            <person name="Glass J.I."/>
            <person name="Rusch D."/>
            <person name="Podicherti R."/>
            <person name="Tsui H.-C.T."/>
            <person name="Winkler M.E."/>
        </authorList>
    </citation>
    <scope>NUCLEOTIDE SEQUENCE</scope>
</reference>
<evidence type="ECO:0000259" key="1">
    <source>
        <dbReference type="Pfam" id="PF00144"/>
    </source>
</evidence>
<name>A0A381ZNQ8_9ZZZZ</name>
<protein>
    <recommendedName>
        <fullName evidence="1">Beta-lactamase-related domain-containing protein</fullName>
    </recommendedName>
</protein>
<dbReference type="InterPro" id="IPR001466">
    <property type="entry name" value="Beta-lactam-related"/>
</dbReference>
<dbReference type="EMBL" id="UINC01021955">
    <property type="protein sequence ID" value="SVA90601.1"/>
    <property type="molecule type" value="Genomic_DNA"/>
</dbReference>
<dbReference type="InterPro" id="IPR050789">
    <property type="entry name" value="Diverse_Enzym_Activities"/>
</dbReference>
<evidence type="ECO:0000313" key="2">
    <source>
        <dbReference type="EMBL" id="SVA90601.1"/>
    </source>
</evidence>
<dbReference type="PANTHER" id="PTHR43283">
    <property type="entry name" value="BETA-LACTAMASE-RELATED"/>
    <property type="match status" value="1"/>
</dbReference>
<dbReference type="InterPro" id="IPR012338">
    <property type="entry name" value="Beta-lactam/transpept-like"/>
</dbReference>
<dbReference type="Gene3D" id="3.40.710.10">
    <property type="entry name" value="DD-peptidase/beta-lactamase superfamily"/>
    <property type="match status" value="1"/>
</dbReference>
<organism evidence="2">
    <name type="scientific">marine metagenome</name>
    <dbReference type="NCBI Taxonomy" id="408172"/>
    <lineage>
        <taxon>unclassified sequences</taxon>
        <taxon>metagenomes</taxon>
        <taxon>ecological metagenomes</taxon>
    </lineage>
</organism>
<feature type="domain" description="Beta-lactamase-related" evidence="1">
    <location>
        <begin position="82"/>
        <end position="165"/>
    </location>
</feature>
<proteinExistence type="predicted"/>
<accession>A0A381ZNQ8</accession>
<feature type="non-terminal residue" evidence="2">
    <location>
        <position position="172"/>
    </location>
</feature>
<sequence length="172" mass="18849">MGGFPPPPEHQVTIENWRSAPFSSWAFRNIRQLLPTAPIYRGDGSTAVLGRSPRALGEVQFEDTQGQETSIGDFLLDTHTDGFIVLHRGTVVFERYENGLLPHTPHILFSVSKSLTAILAGILADKGLLDPGSTIAHYIPEVADSAYSGATVRHLLDMTVGVLFDEDYENET</sequence>
<gene>
    <name evidence="2" type="ORF">METZ01_LOCUS143455</name>
</gene>
<dbReference type="PANTHER" id="PTHR43283:SF7">
    <property type="entry name" value="BETA-LACTAMASE-RELATED DOMAIN-CONTAINING PROTEIN"/>
    <property type="match status" value="1"/>
</dbReference>
<dbReference type="AlphaFoldDB" id="A0A381ZNQ8"/>